<dbReference type="InterPro" id="IPR020343">
    <property type="entry name" value="Chemokine_CC_FPV060"/>
</dbReference>
<proteinExistence type="predicted"/>
<organism evidence="2">
    <name type="scientific">Apapanepox virus</name>
    <dbReference type="NCBI Taxonomy" id="3049969"/>
    <lineage>
        <taxon>Viruses</taxon>
        <taxon>Varidnaviria</taxon>
        <taxon>Bamfordvirae</taxon>
        <taxon>Nucleocytoviricota</taxon>
        <taxon>Pokkesviricetes</taxon>
        <taxon>Chitovirales</taxon>
        <taxon>Poxviridae</taxon>
        <taxon>Chordopoxvirinae</taxon>
        <taxon>Avipoxvirus</taxon>
    </lineage>
</organism>
<feature type="compositionally biased region" description="Pro residues" evidence="1">
    <location>
        <begin position="87"/>
        <end position="99"/>
    </location>
</feature>
<reference evidence="2" key="1">
    <citation type="submission" date="2023-04" db="EMBL/GenBank/DDBJ databases">
        <title>Genomic characterization of avipoxvirus isolates from Apapne (Himatione sanguinea).</title>
        <authorList>
            <person name="Butt S.L."/>
            <person name="Do Nascimento G.M."/>
        </authorList>
    </citation>
    <scope>NUCLEOTIDE SEQUENCE</scope>
    <source>
        <strain evidence="2">APAPVX9</strain>
    </source>
</reference>
<evidence type="ECO:0000256" key="1">
    <source>
        <dbReference type="SAM" id="MobiDB-lite"/>
    </source>
</evidence>
<name>A0AAT9UQ65_9POXV</name>
<sequence>MRYEILICFLISIHSFYCYRPDCDMWCCEDKKKHQEELDQYEKCKIKCYARSKRSIEDGVSGPHIGESGLPLLEHGGDSFSHLGHPSPNPIIKTPPPTTTTPTTTTTTKKKKKSKKEREEEKEKKLTECISNCNQPELKSFGCGKECCEMIDKINSIRNGTATYQCQARCCNGRYISHKELDKRLTDEGKSLFELMVDCRRVGDDECPGEGGYMITLSNLSTICFPSDEVDYNLGLYYNRKDECGKLYGIEDASGRSLSYPVPVNVTIPNNPYGGLFKGSNKFCRMPK</sequence>
<feature type="region of interest" description="Disordered" evidence="1">
    <location>
        <begin position="87"/>
        <end position="121"/>
    </location>
</feature>
<evidence type="ECO:0000313" key="2">
    <source>
        <dbReference type="EMBL" id="WHV01513.1"/>
    </source>
</evidence>
<dbReference type="EMBL" id="OQ865377">
    <property type="protein sequence ID" value="WHV01513.1"/>
    <property type="molecule type" value="Genomic_DNA"/>
</dbReference>
<dbReference type="Pfam" id="PF17614">
    <property type="entry name" value="FPV060"/>
    <property type="match status" value="1"/>
</dbReference>
<gene>
    <name evidence="2" type="ORF">APAPVX9-067</name>
</gene>
<protein>
    <submittedName>
        <fullName evidence="2">Viral CC-type chemokine</fullName>
    </submittedName>
</protein>
<accession>A0AAT9UQ65</accession>